<sequence>MKNKKRTHQYKKKIGLSPGSIVYTGEKESQNLFIESFDYNQDVIEEKVHVKIEDTFQYKLTKNVTWTNINGLNHVDSIEKIGNHYNIHPLTLEDIVNTSQRPKVEDYDNYMFVVLKMLYYDKDEQVITEQVSFIMGDNYVLSFQEAEGDVFDTVRDRIRLSKGRIRGLGADYLLYALIDAVIDHYYIVVETMGNKIEDLEDNLFNGFSQEEISQEIQNLKREVLKVRRAIFPLREIISKIEKNENELIKDKTLHYFRDIYDHVIQLSENIDIYREMIWSLMDMYMTALSNKMNEVMKVLTVIATIFIPLTFFTGVYGMNFDHIPELHYKYAYFILWGIMIVLFLAMLFYFKKKKWF</sequence>
<dbReference type="SUPFAM" id="SSF143865">
    <property type="entry name" value="CorA soluble domain-like"/>
    <property type="match status" value="1"/>
</dbReference>
<comment type="similarity">
    <text evidence="2 8">Belongs to the CorA metal ion transporter (MIT) (TC 1.A.35) family.</text>
</comment>
<feature type="transmembrane region" description="Helical" evidence="8">
    <location>
        <begin position="330"/>
        <end position="350"/>
    </location>
</feature>
<reference evidence="9" key="2">
    <citation type="submission" date="2020-09" db="EMBL/GenBank/DDBJ databases">
        <authorList>
            <person name="Sun Q."/>
            <person name="Ohkuma M."/>
        </authorList>
    </citation>
    <scope>NUCLEOTIDE SEQUENCE</scope>
    <source>
        <strain evidence="9">JCM 12862</strain>
    </source>
</reference>
<protein>
    <recommendedName>
        <fullName evidence="8">Magnesium transport protein CorA</fullName>
    </recommendedName>
</protein>
<keyword evidence="8" id="KW-0460">Magnesium</keyword>
<dbReference type="Pfam" id="PF01544">
    <property type="entry name" value="CorA"/>
    <property type="match status" value="1"/>
</dbReference>
<evidence type="ECO:0000256" key="4">
    <source>
        <dbReference type="ARBA" id="ARBA00022475"/>
    </source>
</evidence>
<name>A0A8J3BNY2_9FLAO</name>
<dbReference type="SUPFAM" id="SSF144083">
    <property type="entry name" value="Magnesium transport protein CorA, transmembrane region"/>
    <property type="match status" value="1"/>
</dbReference>
<dbReference type="Gene3D" id="1.20.58.340">
    <property type="entry name" value="Magnesium transport protein CorA, transmembrane region"/>
    <property type="match status" value="2"/>
</dbReference>
<evidence type="ECO:0000256" key="1">
    <source>
        <dbReference type="ARBA" id="ARBA00004651"/>
    </source>
</evidence>
<dbReference type="PANTHER" id="PTHR46494:SF1">
    <property type="entry name" value="CORA FAMILY METAL ION TRANSPORTER (EUROFUNG)"/>
    <property type="match status" value="1"/>
</dbReference>
<keyword evidence="6 8" id="KW-1133">Transmembrane helix</keyword>
<keyword evidence="7 8" id="KW-0472">Membrane</keyword>
<keyword evidence="10" id="KW-1185">Reference proteome</keyword>
<keyword evidence="8" id="KW-0406">Ion transport</keyword>
<evidence type="ECO:0000256" key="6">
    <source>
        <dbReference type="ARBA" id="ARBA00022989"/>
    </source>
</evidence>
<dbReference type="Proteomes" id="UP000612329">
    <property type="component" value="Unassembled WGS sequence"/>
</dbReference>
<keyword evidence="4 8" id="KW-1003">Cell membrane</keyword>
<dbReference type="InterPro" id="IPR045861">
    <property type="entry name" value="CorA_cytoplasmic_dom"/>
</dbReference>
<organism evidence="9 10">
    <name type="scientific">Yeosuana aromativorans</name>
    <dbReference type="NCBI Taxonomy" id="288019"/>
    <lineage>
        <taxon>Bacteria</taxon>
        <taxon>Pseudomonadati</taxon>
        <taxon>Bacteroidota</taxon>
        <taxon>Flavobacteriia</taxon>
        <taxon>Flavobacteriales</taxon>
        <taxon>Flavobacteriaceae</taxon>
        <taxon>Yeosuana</taxon>
    </lineage>
</organism>
<dbReference type="EMBL" id="BMNR01000012">
    <property type="protein sequence ID" value="GGK35332.1"/>
    <property type="molecule type" value="Genomic_DNA"/>
</dbReference>
<dbReference type="FunFam" id="1.20.58.340:FF:000012">
    <property type="entry name" value="Magnesium transport protein CorA"/>
    <property type="match status" value="1"/>
</dbReference>
<dbReference type="InterPro" id="IPR004488">
    <property type="entry name" value="Mg/Co-transport_prot_CorA"/>
</dbReference>
<evidence type="ECO:0000313" key="10">
    <source>
        <dbReference type="Proteomes" id="UP000612329"/>
    </source>
</evidence>
<comment type="subcellular location">
    <subcellularLocation>
        <location evidence="1">Cell membrane</location>
        <topology evidence="1">Multi-pass membrane protein</topology>
    </subcellularLocation>
    <subcellularLocation>
        <location evidence="8">Membrane</location>
        <topology evidence="8">Multi-pass membrane protein</topology>
    </subcellularLocation>
</comment>
<dbReference type="GO" id="GO:0005886">
    <property type="term" value="C:plasma membrane"/>
    <property type="evidence" value="ECO:0007669"/>
    <property type="project" value="UniProtKB-SubCell"/>
</dbReference>
<accession>A0A8J3BNY2</accession>
<keyword evidence="3 8" id="KW-0813">Transport</keyword>
<evidence type="ECO:0000256" key="2">
    <source>
        <dbReference type="ARBA" id="ARBA00009765"/>
    </source>
</evidence>
<gene>
    <name evidence="8 9" type="primary">corA</name>
    <name evidence="9" type="ORF">GCM10007962_32160</name>
</gene>
<evidence type="ECO:0000256" key="8">
    <source>
        <dbReference type="RuleBase" id="RU362010"/>
    </source>
</evidence>
<dbReference type="GO" id="GO:0015087">
    <property type="term" value="F:cobalt ion transmembrane transporter activity"/>
    <property type="evidence" value="ECO:0007669"/>
    <property type="project" value="UniProtKB-UniRule"/>
</dbReference>
<evidence type="ECO:0000313" key="9">
    <source>
        <dbReference type="EMBL" id="GGK35332.1"/>
    </source>
</evidence>
<reference evidence="9" key="1">
    <citation type="journal article" date="2014" name="Int. J. Syst. Evol. Microbiol.">
        <title>Complete genome sequence of Corynebacterium casei LMG S-19264T (=DSM 44701T), isolated from a smear-ripened cheese.</title>
        <authorList>
            <consortium name="US DOE Joint Genome Institute (JGI-PGF)"/>
            <person name="Walter F."/>
            <person name="Albersmeier A."/>
            <person name="Kalinowski J."/>
            <person name="Ruckert C."/>
        </authorList>
    </citation>
    <scope>NUCLEOTIDE SEQUENCE</scope>
    <source>
        <strain evidence="9">JCM 12862</strain>
    </source>
</reference>
<dbReference type="AlphaFoldDB" id="A0A8J3BNY2"/>
<dbReference type="RefSeq" id="WP_188655088.1">
    <property type="nucleotide sequence ID" value="NZ_BMNR01000012.1"/>
</dbReference>
<evidence type="ECO:0000256" key="3">
    <source>
        <dbReference type="ARBA" id="ARBA00022448"/>
    </source>
</evidence>
<dbReference type="PANTHER" id="PTHR46494">
    <property type="entry name" value="CORA FAMILY METAL ION TRANSPORTER (EUROFUNG)"/>
    <property type="match status" value="1"/>
</dbReference>
<comment type="function">
    <text evidence="8">Mediates influx of magnesium ions.</text>
</comment>
<dbReference type="GO" id="GO:0015095">
    <property type="term" value="F:magnesium ion transmembrane transporter activity"/>
    <property type="evidence" value="ECO:0007669"/>
    <property type="project" value="UniProtKB-UniRule"/>
</dbReference>
<dbReference type="NCBIfam" id="TIGR00383">
    <property type="entry name" value="corA"/>
    <property type="match status" value="1"/>
</dbReference>
<dbReference type="InterPro" id="IPR045863">
    <property type="entry name" value="CorA_TM1_TM2"/>
</dbReference>
<dbReference type="GO" id="GO:0050897">
    <property type="term" value="F:cobalt ion binding"/>
    <property type="evidence" value="ECO:0007669"/>
    <property type="project" value="TreeGrafter"/>
</dbReference>
<dbReference type="CDD" id="cd12828">
    <property type="entry name" value="TmCorA-like_1"/>
    <property type="match status" value="1"/>
</dbReference>
<feature type="transmembrane region" description="Helical" evidence="8">
    <location>
        <begin position="298"/>
        <end position="318"/>
    </location>
</feature>
<dbReference type="Gene3D" id="3.30.460.20">
    <property type="entry name" value="CorA soluble domain-like"/>
    <property type="match status" value="1"/>
</dbReference>
<comment type="caution">
    <text evidence="9">The sequence shown here is derived from an EMBL/GenBank/DDBJ whole genome shotgun (WGS) entry which is preliminary data.</text>
</comment>
<evidence type="ECO:0000256" key="7">
    <source>
        <dbReference type="ARBA" id="ARBA00023136"/>
    </source>
</evidence>
<keyword evidence="5 8" id="KW-0812">Transmembrane</keyword>
<dbReference type="InterPro" id="IPR002523">
    <property type="entry name" value="MgTranspt_CorA/ZnTranspt_ZntB"/>
</dbReference>
<dbReference type="GO" id="GO:0000287">
    <property type="term" value="F:magnesium ion binding"/>
    <property type="evidence" value="ECO:0007669"/>
    <property type="project" value="TreeGrafter"/>
</dbReference>
<evidence type="ECO:0000256" key="5">
    <source>
        <dbReference type="ARBA" id="ARBA00022692"/>
    </source>
</evidence>
<proteinExistence type="inferred from homology"/>